<dbReference type="NCBIfam" id="TIGR02928">
    <property type="entry name" value="orc1/cdc6 family replication initiation protein"/>
    <property type="match status" value="1"/>
</dbReference>
<evidence type="ECO:0000256" key="3">
    <source>
        <dbReference type="ARBA" id="ARBA00022741"/>
    </source>
</evidence>
<dbReference type="CDD" id="cd00009">
    <property type="entry name" value="AAA"/>
    <property type="match status" value="1"/>
</dbReference>
<keyword evidence="3 5" id="KW-0547">Nucleotide-binding</keyword>
<feature type="binding site" evidence="5">
    <location>
        <position position="236"/>
    </location>
    <ligand>
        <name>ATP</name>
        <dbReference type="ChEBI" id="CHEBI:30616"/>
    </ligand>
</feature>
<dbReference type="InterPro" id="IPR003593">
    <property type="entry name" value="AAA+_ATPase"/>
</dbReference>
<dbReference type="GeneID" id="81211597"/>
<dbReference type="GO" id="GO:0005524">
    <property type="term" value="F:ATP binding"/>
    <property type="evidence" value="ECO:0007669"/>
    <property type="project" value="UniProtKB-UniRule"/>
</dbReference>
<evidence type="ECO:0000313" key="9">
    <source>
        <dbReference type="EMBL" id="MFC6784872.1"/>
    </source>
</evidence>
<comment type="similarity">
    <text evidence="1 5">Belongs to the CDC6/cdc18 family.</text>
</comment>
<dbReference type="InterPro" id="IPR055237">
    <property type="entry name" value="Cdc6_lid"/>
</dbReference>
<feature type="domain" description="AAA+ ATPase" evidence="7">
    <location>
        <begin position="76"/>
        <end position="237"/>
    </location>
</feature>
<dbReference type="PANTHER" id="PTHR10763">
    <property type="entry name" value="CELL DIVISION CONTROL PROTEIN 6-RELATED"/>
    <property type="match status" value="1"/>
</dbReference>
<proteinExistence type="inferred from homology"/>
<dbReference type="HAMAP" id="MF_01407">
    <property type="entry name" value="ORC1_type_DNA_replic_protein"/>
    <property type="match status" value="1"/>
</dbReference>
<feature type="binding site" evidence="5">
    <location>
        <position position="248"/>
    </location>
    <ligand>
        <name>ATP</name>
        <dbReference type="ChEBI" id="CHEBI:30616"/>
    </ligand>
</feature>
<evidence type="ECO:0000256" key="1">
    <source>
        <dbReference type="ARBA" id="ARBA00006184"/>
    </source>
</evidence>
<protein>
    <recommendedName>
        <fullName evidence="5">ORC1-type DNA replication protein</fullName>
    </recommendedName>
</protein>
<organism evidence="9 10">
    <name type="scientific">Halobaculum halobium</name>
    <dbReference type="NCBI Taxonomy" id="3032281"/>
    <lineage>
        <taxon>Archaea</taxon>
        <taxon>Methanobacteriati</taxon>
        <taxon>Methanobacteriota</taxon>
        <taxon>Stenosarchaea group</taxon>
        <taxon>Halobacteria</taxon>
        <taxon>Halobacteriales</taxon>
        <taxon>Haloferacaceae</taxon>
        <taxon>Halobaculum</taxon>
    </lineage>
</organism>
<dbReference type="InterPro" id="IPR050311">
    <property type="entry name" value="ORC1/CDC6"/>
</dbReference>
<evidence type="ECO:0000256" key="4">
    <source>
        <dbReference type="ARBA" id="ARBA00022840"/>
    </source>
</evidence>
<evidence type="ECO:0000259" key="7">
    <source>
        <dbReference type="SMART" id="SM00382"/>
    </source>
</evidence>
<dbReference type="SMART" id="SM00382">
    <property type="entry name" value="AAA"/>
    <property type="match status" value="1"/>
</dbReference>
<dbReference type="Proteomes" id="UP001596443">
    <property type="component" value="Unassembled WGS sequence"/>
</dbReference>
<reference evidence="9 10" key="1">
    <citation type="journal article" date="2019" name="Int. J. Syst. Evol. Microbiol.">
        <title>The Global Catalogue of Microorganisms (GCM) 10K type strain sequencing project: providing services to taxonomists for standard genome sequencing and annotation.</title>
        <authorList>
            <consortium name="The Broad Institute Genomics Platform"/>
            <consortium name="The Broad Institute Genome Sequencing Center for Infectious Disease"/>
            <person name="Wu L."/>
            <person name="Ma J."/>
        </authorList>
    </citation>
    <scope>NUCLEOTIDE SEQUENCE [LARGE SCALE GENOMIC DNA]</scope>
    <source>
        <strain evidence="9 10">SYNS20</strain>
    </source>
</reference>
<dbReference type="Pfam" id="PF09079">
    <property type="entry name" value="WHD_Cdc6"/>
    <property type="match status" value="1"/>
</dbReference>
<keyword evidence="4 5" id="KW-0067">ATP-binding</keyword>
<dbReference type="SUPFAM" id="SSF52540">
    <property type="entry name" value="P-loop containing nucleoside triphosphate hydrolases"/>
    <property type="match status" value="1"/>
</dbReference>
<feature type="domain" description="Cdc6 C-terminal" evidence="8">
    <location>
        <begin position="330"/>
        <end position="415"/>
    </location>
</feature>
<keyword evidence="10" id="KW-1185">Reference proteome</keyword>
<evidence type="ECO:0000256" key="2">
    <source>
        <dbReference type="ARBA" id="ARBA00022705"/>
    </source>
</evidence>
<dbReference type="Gene3D" id="1.10.10.10">
    <property type="entry name" value="Winged helix-like DNA-binding domain superfamily/Winged helix DNA-binding domain"/>
    <property type="match status" value="1"/>
</dbReference>
<dbReference type="InterPro" id="IPR036388">
    <property type="entry name" value="WH-like_DNA-bd_sf"/>
</dbReference>
<dbReference type="InterPro" id="IPR014277">
    <property type="entry name" value="Orc1/Cdc6_arc"/>
</dbReference>
<comment type="caution">
    <text evidence="9">The sequence shown here is derived from an EMBL/GenBank/DDBJ whole genome shotgun (WGS) entry which is preliminary data.</text>
</comment>
<keyword evidence="2 5" id="KW-0235">DNA replication</keyword>
<dbReference type="AlphaFoldDB" id="A0ABD5TCB9"/>
<dbReference type="SUPFAM" id="SSF46785">
    <property type="entry name" value="Winged helix' DNA-binding domain"/>
    <property type="match status" value="1"/>
</dbReference>
<comment type="function">
    <text evidence="5">Involved in regulation of DNA replication.</text>
</comment>
<sequence length="431" mass="48614">MAEEPSQLSDFDGRYEDPADDPLFDFDEDDPDRANIFARKELLKVGHVPESGRIVGRDGEIKAVAAELRPIVRGDPPNNVIIYGKTGTGKSLVARHVTERARRAAESNGVSVGTVYVDCAQHNTQTRVARTVTRSLNETDETDFDIPRAGIGSGEYYDYLWEILDTAYESVIIILDEVDRLDDDDILMQLSRARESGKADCHLGVIAVSNKIEYRDQLNERVKSSLREEEFVFQPYDANQLREIMKHRRDAFHDGVLSDDVIPLTAALAAQEHGDARKAIEILRHAGELAERENVDTVVEEHVRDAQEWAEIDRFEELLRGSTTQVKFILYSLALLTEENPNEDGFSTNRIYERYQATTEKADAKTLSEHRVYELLKEQAFLGVVESTRTGGGRGEGSYLEHRLVQDTGIVLKSVLRDSRLEDLASSRFGR</sequence>
<dbReference type="InterPro" id="IPR015163">
    <property type="entry name" value="Cdc6_C"/>
</dbReference>
<evidence type="ECO:0000259" key="8">
    <source>
        <dbReference type="SMART" id="SM01074"/>
    </source>
</evidence>
<dbReference type="InterPro" id="IPR036390">
    <property type="entry name" value="WH_DNA-bd_sf"/>
</dbReference>
<dbReference type="RefSeq" id="WP_284063871.1">
    <property type="nucleotide sequence ID" value="NZ_CP126160.1"/>
</dbReference>
<feature type="region of interest" description="Disordered" evidence="6">
    <location>
        <begin position="1"/>
        <end position="28"/>
    </location>
</feature>
<feature type="binding site" evidence="5">
    <location>
        <begin position="88"/>
        <end position="92"/>
    </location>
    <ligand>
        <name>ATP</name>
        <dbReference type="ChEBI" id="CHEBI:30616"/>
    </ligand>
</feature>
<dbReference type="InterPro" id="IPR027417">
    <property type="entry name" value="P-loop_NTPase"/>
</dbReference>
<evidence type="ECO:0000256" key="5">
    <source>
        <dbReference type="HAMAP-Rule" id="MF_01407"/>
    </source>
</evidence>
<feature type="compositionally biased region" description="Acidic residues" evidence="6">
    <location>
        <begin position="18"/>
        <end position="28"/>
    </location>
</feature>
<dbReference type="GO" id="GO:0006260">
    <property type="term" value="P:DNA replication"/>
    <property type="evidence" value="ECO:0007669"/>
    <property type="project" value="UniProtKB-UniRule"/>
</dbReference>
<evidence type="ECO:0000313" key="10">
    <source>
        <dbReference type="Proteomes" id="UP001596443"/>
    </source>
</evidence>
<dbReference type="EMBL" id="JBHSWX010000002">
    <property type="protein sequence ID" value="MFC6784872.1"/>
    <property type="molecule type" value="Genomic_DNA"/>
</dbReference>
<name>A0ABD5TCB9_9EURY</name>
<dbReference type="InterPro" id="IPR041664">
    <property type="entry name" value="AAA_16"/>
</dbReference>
<dbReference type="Pfam" id="PF22703">
    <property type="entry name" value="Cdc6_lid"/>
    <property type="match status" value="1"/>
</dbReference>
<dbReference type="Gene3D" id="3.40.50.300">
    <property type="entry name" value="P-loop containing nucleotide triphosphate hydrolases"/>
    <property type="match status" value="1"/>
</dbReference>
<accession>A0ABD5TCB9</accession>
<dbReference type="FunFam" id="1.10.8.60:FF:000073">
    <property type="entry name" value="ORC1-type DNA replication protein"/>
    <property type="match status" value="1"/>
</dbReference>
<dbReference type="Pfam" id="PF13191">
    <property type="entry name" value="AAA_16"/>
    <property type="match status" value="1"/>
</dbReference>
<dbReference type="SMART" id="SM01074">
    <property type="entry name" value="Cdc6_C"/>
    <property type="match status" value="1"/>
</dbReference>
<dbReference type="PANTHER" id="PTHR10763:SF22">
    <property type="entry name" value="ORC1-TYPE DNA REPLICATION PROTEIN"/>
    <property type="match status" value="1"/>
</dbReference>
<evidence type="ECO:0000256" key="6">
    <source>
        <dbReference type="SAM" id="MobiDB-lite"/>
    </source>
</evidence>
<gene>
    <name evidence="9" type="ORF">ACFQFD_02360</name>
</gene>
<dbReference type="Gene3D" id="1.10.8.60">
    <property type="match status" value="1"/>
</dbReference>